<gene>
    <name evidence="2" type="ORF">RRG08_022562</name>
</gene>
<keyword evidence="3" id="KW-1185">Reference proteome</keyword>
<evidence type="ECO:0000313" key="3">
    <source>
        <dbReference type="Proteomes" id="UP001283361"/>
    </source>
</evidence>
<name>A0AAE1D9A7_9GAST</name>
<reference evidence="2" key="1">
    <citation type="journal article" date="2023" name="G3 (Bethesda)">
        <title>A reference genome for the long-term kleptoplast-retaining sea slug Elysia crispata morphotype clarki.</title>
        <authorList>
            <person name="Eastman K.E."/>
            <person name="Pendleton A.L."/>
            <person name="Shaikh M.A."/>
            <person name="Suttiyut T."/>
            <person name="Ogas R."/>
            <person name="Tomko P."/>
            <person name="Gavelis G."/>
            <person name="Widhalm J.R."/>
            <person name="Wisecaver J.H."/>
        </authorList>
    </citation>
    <scope>NUCLEOTIDE SEQUENCE</scope>
    <source>
        <strain evidence="2">ECLA1</strain>
    </source>
</reference>
<organism evidence="2 3">
    <name type="scientific">Elysia crispata</name>
    <name type="common">lettuce slug</name>
    <dbReference type="NCBI Taxonomy" id="231223"/>
    <lineage>
        <taxon>Eukaryota</taxon>
        <taxon>Metazoa</taxon>
        <taxon>Spiralia</taxon>
        <taxon>Lophotrochozoa</taxon>
        <taxon>Mollusca</taxon>
        <taxon>Gastropoda</taxon>
        <taxon>Heterobranchia</taxon>
        <taxon>Euthyneura</taxon>
        <taxon>Panpulmonata</taxon>
        <taxon>Sacoglossa</taxon>
        <taxon>Placobranchoidea</taxon>
        <taxon>Plakobranchidae</taxon>
        <taxon>Elysia</taxon>
    </lineage>
</organism>
<accession>A0AAE1D9A7</accession>
<dbReference type="AlphaFoldDB" id="A0AAE1D9A7"/>
<comment type="caution">
    <text evidence="2">The sequence shown here is derived from an EMBL/GenBank/DDBJ whole genome shotgun (WGS) entry which is preliminary data.</text>
</comment>
<proteinExistence type="predicted"/>
<dbReference type="EMBL" id="JAWDGP010004927">
    <property type="protein sequence ID" value="KAK3761158.1"/>
    <property type="molecule type" value="Genomic_DNA"/>
</dbReference>
<evidence type="ECO:0000256" key="1">
    <source>
        <dbReference type="SAM" id="MobiDB-lite"/>
    </source>
</evidence>
<feature type="region of interest" description="Disordered" evidence="1">
    <location>
        <begin position="74"/>
        <end position="96"/>
    </location>
</feature>
<sequence length="96" mass="10171">MVVQLIGCSAEGTRGQTRTEQVAASTTQQFLVGVKDRTEQEKGSCEIKSVMPSITENNLSEVSQWAAADVWSNVGSEGASPSEAIFYPEGDSEAGD</sequence>
<protein>
    <submittedName>
        <fullName evidence="2">Uncharacterized protein</fullName>
    </submittedName>
</protein>
<dbReference type="Proteomes" id="UP001283361">
    <property type="component" value="Unassembled WGS sequence"/>
</dbReference>
<evidence type="ECO:0000313" key="2">
    <source>
        <dbReference type="EMBL" id="KAK3761158.1"/>
    </source>
</evidence>